<name>A0A5B8YJ78_9FLAO</name>
<dbReference type="EMBL" id="CP042476">
    <property type="protein sequence ID" value="QED36683.1"/>
    <property type="molecule type" value="Genomic_DNA"/>
</dbReference>
<keyword evidence="2" id="KW-1185">Reference proteome</keyword>
<dbReference type="PROSITE" id="PS51257">
    <property type="entry name" value="PROKAR_LIPOPROTEIN"/>
    <property type="match status" value="1"/>
</dbReference>
<protein>
    <recommendedName>
        <fullName evidence="3">Lipoprotein</fullName>
    </recommendedName>
</protein>
<gene>
    <name evidence="1" type="ORF">FK178_02675</name>
</gene>
<dbReference type="AlphaFoldDB" id="A0A5B8YJ78"/>
<dbReference type="Proteomes" id="UP000321954">
    <property type="component" value="Chromosome"/>
</dbReference>
<proteinExistence type="predicted"/>
<evidence type="ECO:0000313" key="2">
    <source>
        <dbReference type="Proteomes" id="UP000321954"/>
    </source>
</evidence>
<sequence length="121" mass="13456">MKNFRVGISSVSKFLIRGFFTSLFLLLQFGSLSCSSAKSTYPSHWSPIIPDVSADYSGYYNEALIPLLSGAAVRTKEADCIKHFIINAGEMKYNDTCKGKTDSLSTAYVSICPNIKYRFRS</sequence>
<accession>A0A5B8YJ78</accession>
<evidence type="ECO:0000313" key="1">
    <source>
        <dbReference type="EMBL" id="QED36683.1"/>
    </source>
</evidence>
<dbReference type="RefSeq" id="WP_146830743.1">
    <property type="nucleotide sequence ID" value="NZ_CP042476.1"/>
</dbReference>
<evidence type="ECO:0008006" key="3">
    <source>
        <dbReference type="Google" id="ProtNLM"/>
    </source>
</evidence>
<organism evidence="1 2">
    <name type="scientific">Antarcticibacterium arcticum</name>
    <dbReference type="NCBI Taxonomy" id="2585771"/>
    <lineage>
        <taxon>Bacteria</taxon>
        <taxon>Pseudomonadati</taxon>
        <taxon>Bacteroidota</taxon>
        <taxon>Flavobacteriia</taxon>
        <taxon>Flavobacteriales</taxon>
        <taxon>Flavobacteriaceae</taxon>
        <taxon>Antarcticibacterium</taxon>
    </lineage>
</organism>
<reference evidence="1 2" key="1">
    <citation type="submission" date="2019-08" db="EMBL/GenBank/DDBJ databases">
        <title>Antarcticibacterium arcticum sp. nov., a bacterium isolated from marine sediment of the Canadian Beaufort Sea.</title>
        <authorList>
            <person name="Lee Y.M."/>
            <person name="Baek K."/>
            <person name="Lee D.-H."/>
            <person name="Shin S.C."/>
            <person name="Jin Y.K."/>
            <person name="Park Y."/>
        </authorList>
    </citation>
    <scope>NUCLEOTIDE SEQUENCE [LARGE SCALE GENOMIC DNA]</scope>
    <source>
        <strain evidence="1 2">PAMC 28998</strain>
    </source>
</reference>
<dbReference type="KEGG" id="anp:FK178_02675"/>